<evidence type="ECO:0000313" key="4">
    <source>
        <dbReference type="Proteomes" id="UP000030752"/>
    </source>
</evidence>
<name>W2RTA0_CYPE1</name>
<accession>W2RTA0</accession>
<dbReference type="STRING" id="1220924.W2RTA0"/>
<gene>
    <name evidence="3" type="ORF">HMPREF1541_05771</name>
</gene>
<evidence type="ECO:0000256" key="1">
    <source>
        <dbReference type="SAM" id="MobiDB-lite"/>
    </source>
</evidence>
<feature type="compositionally biased region" description="Gly residues" evidence="1">
    <location>
        <begin position="652"/>
        <end position="666"/>
    </location>
</feature>
<dbReference type="eggNOG" id="ENOG502SAP5">
    <property type="taxonomic scope" value="Eukaryota"/>
</dbReference>
<dbReference type="GeneID" id="19973110"/>
<dbReference type="AlphaFoldDB" id="W2RTA0"/>
<feature type="compositionally biased region" description="Basic and acidic residues" evidence="1">
    <location>
        <begin position="671"/>
        <end position="683"/>
    </location>
</feature>
<protein>
    <submittedName>
        <fullName evidence="3">Uncharacterized protein</fullName>
    </submittedName>
</protein>
<feature type="transmembrane region" description="Helical" evidence="2">
    <location>
        <begin position="183"/>
        <end position="202"/>
    </location>
</feature>
<organism evidence="3 4">
    <name type="scientific">Cyphellophora europaea (strain CBS 101466)</name>
    <name type="common">Phialophora europaea</name>
    <dbReference type="NCBI Taxonomy" id="1220924"/>
    <lineage>
        <taxon>Eukaryota</taxon>
        <taxon>Fungi</taxon>
        <taxon>Dikarya</taxon>
        <taxon>Ascomycota</taxon>
        <taxon>Pezizomycotina</taxon>
        <taxon>Eurotiomycetes</taxon>
        <taxon>Chaetothyriomycetidae</taxon>
        <taxon>Chaetothyriales</taxon>
        <taxon>Cyphellophoraceae</taxon>
        <taxon>Cyphellophora</taxon>
    </lineage>
</organism>
<feature type="transmembrane region" description="Helical" evidence="2">
    <location>
        <begin position="45"/>
        <end position="70"/>
    </location>
</feature>
<dbReference type="InParanoid" id="W2RTA0"/>
<dbReference type="HOGENOM" id="CLU_019655_1_0_1"/>
<feature type="transmembrane region" description="Helical" evidence="2">
    <location>
        <begin position="580"/>
        <end position="603"/>
    </location>
</feature>
<feature type="transmembrane region" description="Helical" evidence="2">
    <location>
        <begin position="102"/>
        <end position="127"/>
    </location>
</feature>
<dbReference type="RefSeq" id="XP_008718330.1">
    <property type="nucleotide sequence ID" value="XM_008720108.1"/>
</dbReference>
<sequence>MLEYANQFQNNLPSDPRAFRHSLVRHTTISHDQPDKHVVRSPLRYVLWPSLVICVPVPVLSTILLVIVFANRIVPGKNALDVDDHGHNYDSDVLVNFSATRIVFLASFLSTVAPMLSSLIMSLYALLASQRLRNASQDDDASSLPTPHQMGLLVGLLLASVDQLRDYISLFFSRRRTSGLPPVVNHSAVVLLLALFLAWAVILTDSILHYVTQTVEFSQIVSEPASQEFGRALSSTCLSFNRTDHFGWPCSVAIGWEDPNLIEEQNENVKLAHNTSTTSEIRLTRVDASSDTQMAYLLPAHTGLDSSTDYRATTIGVSTTCNLVSPNNCNFTTWGPSDVYTNFSCSNSFHGTLGKTPNISEADGTRAPDPYRSELMYKPAANLMYTFFTDPDQQTIYNTAGYNDTGQLDENILPLEDAQLINPVYTTFAARSSISSFPPTSALLSPSSNLTLTSPAGNQYVDYIFTCATTSHDVTYSYTSRTNSLLPSTLSHTPTPNGTLLEIYHGAQLYTGIGNTAYDLQDFLTRAAIAAVYPSSFTSTFADLYSTKILAKIGAYTTPRTVLAQQARHTVLVARIPHAALWPLIALCALYPVLGVWLGVAAWRAVQHERGIGEVATQLSLRGLSAAAFGEKSCGEDVDRGEGFVTSRLRRSGGGGGTGRGVGGMEEGGEWGEKKKKEEERRVRVSTAPGGGYVFKVWV</sequence>
<keyword evidence="2" id="KW-0812">Transmembrane</keyword>
<evidence type="ECO:0000313" key="3">
    <source>
        <dbReference type="EMBL" id="ETN39545.1"/>
    </source>
</evidence>
<keyword evidence="4" id="KW-1185">Reference proteome</keyword>
<evidence type="ECO:0000256" key="2">
    <source>
        <dbReference type="SAM" id="Phobius"/>
    </source>
</evidence>
<dbReference type="Proteomes" id="UP000030752">
    <property type="component" value="Unassembled WGS sequence"/>
</dbReference>
<keyword evidence="2" id="KW-0472">Membrane</keyword>
<feature type="region of interest" description="Disordered" evidence="1">
    <location>
        <begin position="649"/>
        <end position="683"/>
    </location>
</feature>
<reference evidence="3 4" key="1">
    <citation type="submission" date="2013-03" db="EMBL/GenBank/DDBJ databases">
        <title>The Genome Sequence of Phialophora europaea CBS 101466.</title>
        <authorList>
            <consortium name="The Broad Institute Genomics Platform"/>
            <person name="Cuomo C."/>
            <person name="de Hoog S."/>
            <person name="Gorbushina A."/>
            <person name="Walker B."/>
            <person name="Young S.K."/>
            <person name="Zeng Q."/>
            <person name="Gargeya S."/>
            <person name="Fitzgerald M."/>
            <person name="Haas B."/>
            <person name="Abouelleil A."/>
            <person name="Allen A.W."/>
            <person name="Alvarado L."/>
            <person name="Arachchi H.M."/>
            <person name="Berlin A.M."/>
            <person name="Chapman S.B."/>
            <person name="Gainer-Dewar J."/>
            <person name="Goldberg J."/>
            <person name="Griggs A."/>
            <person name="Gujja S."/>
            <person name="Hansen M."/>
            <person name="Howarth C."/>
            <person name="Imamovic A."/>
            <person name="Ireland A."/>
            <person name="Larimer J."/>
            <person name="McCowan C."/>
            <person name="Murphy C."/>
            <person name="Pearson M."/>
            <person name="Poon T.W."/>
            <person name="Priest M."/>
            <person name="Roberts A."/>
            <person name="Saif S."/>
            <person name="Shea T."/>
            <person name="Sisk P."/>
            <person name="Sykes S."/>
            <person name="Wortman J."/>
            <person name="Nusbaum C."/>
            <person name="Birren B."/>
        </authorList>
    </citation>
    <scope>NUCLEOTIDE SEQUENCE [LARGE SCALE GENOMIC DNA]</scope>
    <source>
        <strain evidence="3 4">CBS 101466</strain>
    </source>
</reference>
<keyword evidence="2" id="KW-1133">Transmembrane helix</keyword>
<dbReference type="OrthoDB" id="3344043at2759"/>
<proteinExistence type="predicted"/>
<dbReference type="EMBL" id="KB822721">
    <property type="protein sequence ID" value="ETN39545.1"/>
    <property type="molecule type" value="Genomic_DNA"/>
</dbReference>
<dbReference type="VEuPathDB" id="FungiDB:HMPREF1541_05771"/>